<feature type="compositionally biased region" description="Gly residues" evidence="2">
    <location>
        <begin position="188"/>
        <end position="206"/>
    </location>
</feature>
<feature type="region of interest" description="Disordered" evidence="2">
    <location>
        <begin position="147"/>
        <end position="171"/>
    </location>
</feature>
<gene>
    <name evidence="4" type="ORF">MVEN_00243400</name>
</gene>
<proteinExistence type="predicted"/>
<evidence type="ECO:0000313" key="5">
    <source>
        <dbReference type="Proteomes" id="UP000620124"/>
    </source>
</evidence>
<keyword evidence="1" id="KW-0677">Repeat</keyword>
<reference evidence="4" key="1">
    <citation type="submission" date="2020-05" db="EMBL/GenBank/DDBJ databases">
        <title>Mycena genomes resolve the evolution of fungal bioluminescence.</title>
        <authorList>
            <person name="Tsai I.J."/>
        </authorList>
    </citation>
    <scope>NUCLEOTIDE SEQUENCE</scope>
    <source>
        <strain evidence="4">CCC161011</strain>
    </source>
</reference>
<feature type="domain" description="Nephrocystin 3-like N-terminal" evidence="3">
    <location>
        <begin position="318"/>
        <end position="467"/>
    </location>
</feature>
<dbReference type="Gene3D" id="3.40.50.300">
    <property type="entry name" value="P-loop containing nucleotide triphosphate hydrolases"/>
    <property type="match status" value="1"/>
</dbReference>
<evidence type="ECO:0000256" key="1">
    <source>
        <dbReference type="ARBA" id="ARBA00022737"/>
    </source>
</evidence>
<evidence type="ECO:0000256" key="2">
    <source>
        <dbReference type="SAM" id="MobiDB-lite"/>
    </source>
</evidence>
<sequence length="712" mass="78835">MPVISPSSGNRGGTSDDVEEMKLRRTPELKGQRGDLLASTQILDRNLNTNTNGSQVKPAAVSTDVPSSCWSKLLGRLHRFGKPSTSTTTTSALPASAASPPALSNMEISSFAQPSHLDPPPTVVSRHLPDDMYTSGDAVVRVDLERSRTDHHSAPGPSNSQFASKRPAFEHKSKTSININHYIYGGSGGRGGRGMQGQGGGGGVGEGPSVNYHIEAGTNINQIQRDGEPGLHILYRASAGDATHDSEDRFPQPRCHPKTRTKLLKVLSNWTKGIEPPEEWNSGRDFHFWRDDDEDDSLSSEYVSDDDDGLLSEYTSSDKPSSPILWLYGPAGAGKSAVAQSLCQQLEEEGRLGASFFFKRGHPSRGHAKRLFVTIAYQLACHLPDLNHHISHSMQNDPSLVDKSLSIQLQRSIIEPCRQMGSSSAWVVVIDGLDECDGRNIQQEILQLLGYAAHEQQLPLQFLVASRPEPHICEMFSGKLNGIHWEVNVKQAFDDVRKYLLDEFARVHLEHHETMASIPLPWPTRETVDNLVEKSSGYFIYAATAIRFIDDKDFHPIERLQVITGIKEPWPDCDSPFAALDALYTQILLAVPCRPHFTKILAVIAAKIQLAIGYIDQLLELEPGEVQLTLRGLRSVIGVKKDDDSESNDWSPESKIMVHHASFYDFLQDPTRARIFYVGSSSLQTDLCCHILKALSYSYDNPYLNKHGYTGW</sequence>
<dbReference type="EMBL" id="JACAZI010000002">
    <property type="protein sequence ID" value="KAF7369162.1"/>
    <property type="molecule type" value="Genomic_DNA"/>
</dbReference>
<dbReference type="PANTHER" id="PTHR10039">
    <property type="entry name" value="AMELOGENIN"/>
    <property type="match status" value="1"/>
</dbReference>
<feature type="compositionally biased region" description="Low complexity" evidence="2">
    <location>
        <begin position="83"/>
        <end position="101"/>
    </location>
</feature>
<dbReference type="Pfam" id="PF24883">
    <property type="entry name" value="NPHP3_N"/>
    <property type="match status" value="1"/>
</dbReference>
<dbReference type="OrthoDB" id="4760524at2759"/>
<dbReference type="Proteomes" id="UP000620124">
    <property type="component" value="Unassembled WGS sequence"/>
</dbReference>
<dbReference type="InterPro" id="IPR056884">
    <property type="entry name" value="NPHP3-like_N"/>
</dbReference>
<comment type="caution">
    <text evidence="4">The sequence shown here is derived from an EMBL/GenBank/DDBJ whole genome shotgun (WGS) entry which is preliminary data.</text>
</comment>
<dbReference type="PANTHER" id="PTHR10039:SF14">
    <property type="entry name" value="NACHT DOMAIN-CONTAINING PROTEIN"/>
    <property type="match status" value="1"/>
</dbReference>
<keyword evidence="5" id="KW-1185">Reference proteome</keyword>
<evidence type="ECO:0000313" key="4">
    <source>
        <dbReference type="EMBL" id="KAF7369162.1"/>
    </source>
</evidence>
<accession>A0A8H7DDP1</accession>
<feature type="region of interest" description="Disordered" evidence="2">
    <location>
        <begin position="81"/>
        <end position="101"/>
    </location>
</feature>
<protein>
    <submittedName>
        <fullName evidence="4">Putative nwd2 protein</fullName>
    </submittedName>
</protein>
<organism evidence="4 5">
    <name type="scientific">Mycena venus</name>
    <dbReference type="NCBI Taxonomy" id="2733690"/>
    <lineage>
        <taxon>Eukaryota</taxon>
        <taxon>Fungi</taxon>
        <taxon>Dikarya</taxon>
        <taxon>Basidiomycota</taxon>
        <taxon>Agaricomycotina</taxon>
        <taxon>Agaricomycetes</taxon>
        <taxon>Agaricomycetidae</taxon>
        <taxon>Agaricales</taxon>
        <taxon>Marasmiineae</taxon>
        <taxon>Mycenaceae</taxon>
        <taxon>Mycena</taxon>
    </lineage>
</organism>
<dbReference type="InterPro" id="IPR027417">
    <property type="entry name" value="P-loop_NTPase"/>
</dbReference>
<name>A0A8H7DDP1_9AGAR</name>
<feature type="region of interest" description="Disordered" evidence="2">
    <location>
        <begin position="188"/>
        <end position="210"/>
    </location>
</feature>
<dbReference type="SUPFAM" id="SSF52540">
    <property type="entry name" value="P-loop containing nucleoside triphosphate hydrolases"/>
    <property type="match status" value="1"/>
</dbReference>
<evidence type="ECO:0000259" key="3">
    <source>
        <dbReference type="Pfam" id="PF24883"/>
    </source>
</evidence>
<dbReference type="AlphaFoldDB" id="A0A8H7DDP1"/>
<feature type="compositionally biased region" description="Basic and acidic residues" evidence="2">
    <location>
        <begin position="20"/>
        <end position="33"/>
    </location>
</feature>
<feature type="region of interest" description="Disordered" evidence="2">
    <location>
        <begin position="1"/>
        <end position="34"/>
    </location>
</feature>